<accession>A0A098VT28</accession>
<dbReference type="GO" id="GO:0004467">
    <property type="term" value="F:long-chain fatty acid-CoA ligase activity"/>
    <property type="evidence" value="ECO:0007669"/>
    <property type="project" value="TreeGrafter"/>
</dbReference>
<dbReference type="GeneID" id="25259167"/>
<dbReference type="PANTHER" id="PTHR43272:SF33">
    <property type="entry name" value="AMP-BINDING DOMAIN-CONTAINING PROTEIN-RELATED"/>
    <property type="match status" value="1"/>
</dbReference>
<evidence type="ECO:0000256" key="2">
    <source>
        <dbReference type="ARBA" id="ARBA00022840"/>
    </source>
</evidence>
<dbReference type="Proteomes" id="UP000029725">
    <property type="component" value="Unassembled WGS sequence"/>
</dbReference>
<dbReference type="Pfam" id="PF00501">
    <property type="entry name" value="AMP-binding"/>
    <property type="match status" value="1"/>
</dbReference>
<gene>
    <name evidence="4" type="ORF">DI09_23p140</name>
</gene>
<dbReference type="OrthoDB" id="1700726at2759"/>
<keyword evidence="1" id="KW-0547">Nucleotide-binding</keyword>
<organism evidence="4 5">
    <name type="scientific">Mitosporidium daphniae</name>
    <dbReference type="NCBI Taxonomy" id="1485682"/>
    <lineage>
        <taxon>Eukaryota</taxon>
        <taxon>Fungi</taxon>
        <taxon>Fungi incertae sedis</taxon>
        <taxon>Microsporidia</taxon>
        <taxon>Mitosporidium</taxon>
    </lineage>
</organism>
<dbReference type="AlphaFoldDB" id="A0A098VT28"/>
<dbReference type="InterPro" id="IPR000873">
    <property type="entry name" value="AMP-dep_synth/lig_dom"/>
</dbReference>
<evidence type="ECO:0000259" key="3">
    <source>
        <dbReference type="Pfam" id="PF00501"/>
    </source>
</evidence>
<dbReference type="EMBL" id="JMKJ01000155">
    <property type="protein sequence ID" value="KGG51939.1"/>
    <property type="molecule type" value="Genomic_DNA"/>
</dbReference>
<comment type="caution">
    <text evidence="4">The sequence shown here is derived from an EMBL/GenBank/DDBJ whole genome shotgun (WGS) entry which is preliminary data.</text>
</comment>
<proteinExistence type="predicted"/>
<feature type="domain" description="AMP-dependent synthetase/ligase" evidence="3">
    <location>
        <begin position="5"/>
        <end position="171"/>
    </location>
</feature>
<evidence type="ECO:0000256" key="1">
    <source>
        <dbReference type="ARBA" id="ARBA00022741"/>
    </source>
</evidence>
<evidence type="ECO:0000313" key="4">
    <source>
        <dbReference type="EMBL" id="KGG51939.1"/>
    </source>
</evidence>
<keyword evidence="5" id="KW-1185">Reference proteome</keyword>
<evidence type="ECO:0000313" key="5">
    <source>
        <dbReference type="Proteomes" id="UP000029725"/>
    </source>
</evidence>
<dbReference type="GO" id="GO:0005783">
    <property type="term" value="C:endoplasmic reticulum"/>
    <property type="evidence" value="ECO:0007669"/>
    <property type="project" value="TreeGrafter"/>
</dbReference>
<sequence length="289" mass="32071">MKILRPIIFISVPRLLNKIYSRLLFETLNAPGVRGFLFRRAFLSKRRNFEASGALCHSFWDALLFSKIASVFGGRIKYVICGSAPINPTVLQFLRVVLSAQVFEGYGATESSACGSITTEGDPLCGSVGFATIGGKIRLVDVPELNYSVADSPQPRGEILISGPFVFSGYYKDDNMTASTLTPDGWLQTGDIGTVDRDGRLYVIDRKKHVFKLAQGEYIAPEKLEKVYSESRFINQIFVDGDSLFSFIVAVVVPEADYIDPVIYQDKKKLERFLLEELNSIAVAQGLLK</sequence>
<dbReference type="SUPFAM" id="SSF56801">
    <property type="entry name" value="Acetyl-CoA synthetase-like"/>
    <property type="match status" value="1"/>
</dbReference>
<dbReference type="Gene3D" id="3.40.50.12780">
    <property type="entry name" value="N-terminal domain of ligase-like"/>
    <property type="match status" value="1"/>
</dbReference>
<name>A0A098VT28_9MICR</name>
<dbReference type="HOGENOM" id="CLU_963400_0_0_1"/>
<dbReference type="VEuPathDB" id="MicrosporidiaDB:DI09_23p140"/>
<protein>
    <recommendedName>
        <fullName evidence="3">AMP-dependent synthetase/ligase domain-containing protein</fullName>
    </recommendedName>
</protein>
<dbReference type="GO" id="GO:0005524">
    <property type="term" value="F:ATP binding"/>
    <property type="evidence" value="ECO:0007669"/>
    <property type="project" value="UniProtKB-KW"/>
</dbReference>
<dbReference type="PANTHER" id="PTHR43272">
    <property type="entry name" value="LONG-CHAIN-FATTY-ACID--COA LIGASE"/>
    <property type="match status" value="1"/>
</dbReference>
<dbReference type="RefSeq" id="XP_013238366.1">
    <property type="nucleotide sequence ID" value="XM_013382912.1"/>
</dbReference>
<dbReference type="InterPro" id="IPR042099">
    <property type="entry name" value="ANL_N_sf"/>
</dbReference>
<keyword evidence="2" id="KW-0067">ATP-binding</keyword>
<reference evidence="4 5" key="1">
    <citation type="submission" date="2014-04" db="EMBL/GenBank/DDBJ databases">
        <title>A new species of microsporidia sheds light on the evolution of extreme parasitism.</title>
        <authorList>
            <person name="Haag K.L."/>
            <person name="James T.Y."/>
            <person name="Larsson R."/>
            <person name="Schaer T.M."/>
            <person name="Refardt D."/>
            <person name="Pombert J.-F."/>
            <person name="Ebert D."/>
        </authorList>
    </citation>
    <scope>NUCLEOTIDE SEQUENCE [LARGE SCALE GENOMIC DNA]</scope>
    <source>
        <strain evidence="4 5">UGP3</strain>
        <tissue evidence="4">Spores</tissue>
    </source>
</reference>
<dbReference type="GO" id="GO:0016020">
    <property type="term" value="C:membrane"/>
    <property type="evidence" value="ECO:0007669"/>
    <property type="project" value="TreeGrafter"/>
</dbReference>